<proteinExistence type="predicted"/>
<dbReference type="Proteomes" id="UP000516160">
    <property type="component" value="Chromosome"/>
</dbReference>
<dbReference type="RefSeq" id="WP_213167738.1">
    <property type="nucleotide sequence ID" value="NZ_CP058559.1"/>
</dbReference>
<dbReference type="AlphaFoldDB" id="A0A7G9W5W5"/>
<reference evidence="1 2" key="1">
    <citation type="submission" date="2020-07" db="EMBL/GenBank/DDBJ databases">
        <title>Alkalicella. sp. LB2 genome.</title>
        <authorList>
            <person name="Postec A."/>
            <person name="Quemeneur M."/>
        </authorList>
    </citation>
    <scope>NUCLEOTIDE SEQUENCE [LARGE SCALE GENOMIC DNA]</scope>
    <source>
        <strain evidence="1 2">LB2</strain>
    </source>
</reference>
<evidence type="ECO:0000313" key="1">
    <source>
        <dbReference type="EMBL" id="QNO14077.1"/>
    </source>
</evidence>
<organism evidence="1 2">
    <name type="scientific">Alkalicella caledoniensis</name>
    <dbReference type="NCBI Taxonomy" id="2731377"/>
    <lineage>
        <taxon>Bacteria</taxon>
        <taxon>Bacillati</taxon>
        <taxon>Bacillota</taxon>
        <taxon>Clostridia</taxon>
        <taxon>Eubacteriales</taxon>
        <taxon>Proteinivoracaceae</taxon>
        <taxon>Alkalicella</taxon>
    </lineage>
</organism>
<keyword evidence="2" id="KW-1185">Reference proteome</keyword>
<gene>
    <name evidence="1" type="ORF">HYG86_04465</name>
</gene>
<sequence length="135" mass="15121">MLKDIARDNYQNGYNCAEAMLLAGNEYYNLHLNPDTFKVMAGFGGGVGVEDLCGVVSGSVALLGIIFVDKRAYESQEIKEITEDFVESFRRELKTLNCKMLKDMYREEDAKCSSVVEAGGRVLEEVIIKYKSKSK</sequence>
<evidence type="ECO:0000313" key="2">
    <source>
        <dbReference type="Proteomes" id="UP000516160"/>
    </source>
</evidence>
<dbReference type="InterPro" id="IPR010181">
    <property type="entry name" value="CGCAxxGCC_motif"/>
</dbReference>
<accession>A0A7G9W5W5</accession>
<dbReference type="Pfam" id="PF09719">
    <property type="entry name" value="C_GCAxxG_C_C"/>
    <property type="match status" value="1"/>
</dbReference>
<dbReference type="NCBIfam" id="TIGR01909">
    <property type="entry name" value="C_GCAxxG_C_C"/>
    <property type="match status" value="1"/>
</dbReference>
<dbReference type="EMBL" id="CP058559">
    <property type="protein sequence ID" value="QNO14077.1"/>
    <property type="molecule type" value="Genomic_DNA"/>
</dbReference>
<name>A0A7G9W5W5_ALKCA</name>
<dbReference type="KEGG" id="acae:HYG86_04465"/>
<protein>
    <submittedName>
        <fullName evidence="1">C-GCAxxG-C-C family protein</fullName>
    </submittedName>
</protein>